<sequence>MACLMFSPKRCESVSGLDSLLEMWKFIRFSPRMM</sequence>
<dbReference type="EMBL" id="GBXM01052580">
    <property type="protein sequence ID" value="JAH55997.1"/>
    <property type="molecule type" value="Transcribed_RNA"/>
</dbReference>
<evidence type="ECO:0000313" key="1">
    <source>
        <dbReference type="EMBL" id="JAH55997.1"/>
    </source>
</evidence>
<proteinExistence type="predicted"/>
<organism evidence="1">
    <name type="scientific">Anguilla anguilla</name>
    <name type="common">European freshwater eel</name>
    <name type="synonym">Muraena anguilla</name>
    <dbReference type="NCBI Taxonomy" id="7936"/>
    <lineage>
        <taxon>Eukaryota</taxon>
        <taxon>Metazoa</taxon>
        <taxon>Chordata</taxon>
        <taxon>Craniata</taxon>
        <taxon>Vertebrata</taxon>
        <taxon>Euteleostomi</taxon>
        <taxon>Actinopterygii</taxon>
        <taxon>Neopterygii</taxon>
        <taxon>Teleostei</taxon>
        <taxon>Anguilliformes</taxon>
        <taxon>Anguillidae</taxon>
        <taxon>Anguilla</taxon>
    </lineage>
</organism>
<name>A0A0E9TRB2_ANGAN</name>
<dbReference type="AlphaFoldDB" id="A0A0E9TRB2"/>
<reference evidence="1" key="1">
    <citation type="submission" date="2014-11" db="EMBL/GenBank/DDBJ databases">
        <authorList>
            <person name="Amaro Gonzalez C."/>
        </authorList>
    </citation>
    <scope>NUCLEOTIDE SEQUENCE</scope>
</reference>
<accession>A0A0E9TRB2</accession>
<protein>
    <submittedName>
        <fullName evidence="1">Uncharacterized protein</fullName>
    </submittedName>
</protein>
<reference evidence="1" key="2">
    <citation type="journal article" date="2015" name="Fish Shellfish Immunol.">
        <title>Early steps in the European eel (Anguilla anguilla)-Vibrio vulnificus interaction in the gills: Role of the RtxA13 toxin.</title>
        <authorList>
            <person name="Callol A."/>
            <person name="Pajuelo D."/>
            <person name="Ebbesson L."/>
            <person name="Teles M."/>
            <person name="MacKenzie S."/>
            <person name="Amaro C."/>
        </authorList>
    </citation>
    <scope>NUCLEOTIDE SEQUENCE</scope>
</reference>